<evidence type="ECO:0000313" key="4">
    <source>
        <dbReference type="Proteomes" id="UP000199074"/>
    </source>
</evidence>
<evidence type="ECO:0000313" key="3">
    <source>
        <dbReference type="EMBL" id="SFV31596.1"/>
    </source>
</evidence>
<name>A0A1I7NAM5_9HYPH</name>
<proteinExistence type="predicted"/>
<evidence type="ECO:0000256" key="1">
    <source>
        <dbReference type="SAM" id="MobiDB-lite"/>
    </source>
</evidence>
<evidence type="ECO:0000256" key="2">
    <source>
        <dbReference type="SAM" id="Phobius"/>
    </source>
</evidence>
<dbReference type="OrthoDB" id="7306245at2"/>
<organism evidence="3 4">
    <name type="scientific">Devosia crocina</name>
    <dbReference type="NCBI Taxonomy" id="429728"/>
    <lineage>
        <taxon>Bacteria</taxon>
        <taxon>Pseudomonadati</taxon>
        <taxon>Pseudomonadota</taxon>
        <taxon>Alphaproteobacteria</taxon>
        <taxon>Hyphomicrobiales</taxon>
        <taxon>Devosiaceae</taxon>
        <taxon>Devosia</taxon>
    </lineage>
</organism>
<reference evidence="3 4" key="1">
    <citation type="submission" date="2016-10" db="EMBL/GenBank/DDBJ databases">
        <authorList>
            <person name="de Groot N.N."/>
        </authorList>
    </citation>
    <scope>NUCLEOTIDE SEQUENCE [LARGE SCALE GENOMIC DNA]</scope>
    <source>
        <strain evidence="3 4">IPL20</strain>
    </source>
</reference>
<feature type="transmembrane region" description="Helical" evidence="2">
    <location>
        <begin position="66"/>
        <end position="87"/>
    </location>
</feature>
<sequence length="90" mass="9440">MTKAPTTDQIRAEIDSGQTGEKVGFPDPAAAPLGTDAEAGGHAATAADRKLEARTKTHHVERHRPIGFWIYGAVIGLIAIAALWIVLGAL</sequence>
<dbReference type="STRING" id="429728.SAMN05216456_1391"/>
<protein>
    <submittedName>
        <fullName evidence="3">Uncharacterized protein</fullName>
    </submittedName>
</protein>
<keyword evidence="4" id="KW-1185">Reference proteome</keyword>
<accession>A0A1I7NAM5</accession>
<keyword evidence="2" id="KW-0812">Transmembrane</keyword>
<dbReference type="EMBL" id="FPCK01000001">
    <property type="protein sequence ID" value="SFV31596.1"/>
    <property type="molecule type" value="Genomic_DNA"/>
</dbReference>
<keyword evidence="2" id="KW-0472">Membrane</keyword>
<feature type="region of interest" description="Disordered" evidence="1">
    <location>
        <begin position="1"/>
        <end position="31"/>
    </location>
</feature>
<gene>
    <name evidence="3" type="ORF">SAMN05216456_1391</name>
</gene>
<keyword evidence="2" id="KW-1133">Transmembrane helix</keyword>
<dbReference type="Proteomes" id="UP000199074">
    <property type="component" value="Unassembled WGS sequence"/>
</dbReference>
<dbReference type="RefSeq" id="WP_092422679.1">
    <property type="nucleotide sequence ID" value="NZ_FPCK01000001.1"/>
</dbReference>
<dbReference type="AlphaFoldDB" id="A0A1I7NAM5"/>